<feature type="site" description="Transition state stabilizer" evidence="10">
    <location>
        <position position="73"/>
    </location>
</feature>
<feature type="domain" description="Uroporphyrinogen decarboxylase (URO-D)" evidence="13">
    <location>
        <begin position="18"/>
        <end position="27"/>
    </location>
</feature>
<name>A0A953HWF2_9BACT</name>
<evidence type="ECO:0000256" key="9">
    <source>
        <dbReference type="ARBA" id="ARBA00023244"/>
    </source>
</evidence>
<comment type="caution">
    <text evidence="10">Lacks conserved residue(s) required for the propagation of feature annotation.</text>
</comment>
<dbReference type="Proteomes" id="UP000753961">
    <property type="component" value="Unassembled WGS sequence"/>
</dbReference>
<keyword evidence="7 10" id="KW-0210">Decarboxylase</keyword>
<keyword evidence="9 10" id="KW-0627">Porphyrin biosynthesis</keyword>
<dbReference type="GO" id="GO:0004853">
    <property type="term" value="F:uroporphyrinogen decarboxylase activity"/>
    <property type="evidence" value="ECO:0007669"/>
    <property type="project" value="UniProtKB-UniRule"/>
</dbReference>
<dbReference type="RefSeq" id="WP_222578541.1">
    <property type="nucleotide sequence ID" value="NZ_JAHVHU010000003.1"/>
</dbReference>
<dbReference type="NCBIfam" id="TIGR01464">
    <property type="entry name" value="hemE"/>
    <property type="match status" value="1"/>
</dbReference>
<dbReference type="InterPro" id="IPR000257">
    <property type="entry name" value="Uroporphyrinogen_deCOase"/>
</dbReference>
<evidence type="ECO:0000259" key="14">
    <source>
        <dbReference type="PROSITE" id="PS00907"/>
    </source>
</evidence>
<comment type="caution">
    <text evidence="15">The sequence shown here is derived from an EMBL/GenBank/DDBJ whole genome shotgun (WGS) entry which is preliminary data.</text>
</comment>
<dbReference type="GO" id="GO:0005829">
    <property type="term" value="C:cytosol"/>
    <property type="evidence" value="ECO:0007669"/>
    <property type="project" value="UniProtKB-SubCell"/>
</dbReference>
<comment type="subunit">
    <text evidence="4 10">Homodimer.</text>
</comment>
<dbReference type="Gene3D" id="3.20.20.210">
    <property type="match status" value="1"/>
</dbReference>
<dbReference type="HAMAP" id="MF_00218">
    <property type="entry name" value="URO_D"/>
    <property type="match status" value="1"/>
</dbReference>
<evidence type="ECO:0000313" key="15">
    <source>
        <dbReference type="EMBL" id="MBY5957017.1"/>
    </source>
</evidence>
<dbReference type="FunFam" id="3.20.20.210:FF:000008">
    <property type="entry name" value="Uroporphyrinogen decarboxylase"/>
    <property type="match status" value="1"/>
</dbReference>
<comment type="function">
    <text evidence="10">Catalyzes the decarboxylation of four acetate groups of uroporphyrinogen-III to yield coproporphyrinogen-III.</text>
</comment>
<keyword evidence="8 10" id="KW-0456">Lyase</keyword>
<dbReference type="PANTHER" id="PTHR21091:SF169">
    <property type="entry name" value="UROPORPHYRINOGEN DECARBOXYLASE"/>
    <property type="match status" value="1"/>
</dbReference>
<feature type="domain" description="Uroporphyrinogen decarboxylase (URO-D)" evidence="14">
    <location>
        <begin position="139"/>
        <end position="155"/>
    </location>
</feature>
<evidence type="ECO:0000256" key="7">
    <source>
        <dbReference type="ARBA" id="ARBA00022793"/>
    </source>
</evidence>
<comment type="subcellular location">
    <subcellularLocation>
        <location evidence="1">Cytoplasm</location>
        <location evidence="1">Cytosol</location>
    </subcellularLocation>
</comment>
<comment type="similarity">
    <text evidence="3 10 12">Belongs to the uroporphyrinogen decarboxylase family.</text>
</comment>
<comment type="catalytic activity">
    <reaction evidence="10 11">
        <text>uroporphyrinogen III + 4 H(+) = coproporphyrinogen III + 4 CO2</text>
        <dbReference type="Rhea" id="RHEA:19865"/>
        <dbReference type="ChEBI" id="CHEBI:15378"/>
        <dbReference type="ChEBI" id="CHEBI:16526"/>
        <dbReference type="ChEBI" id="CHEBI:57308"/>
        <dbReference type="ChEBI" id="CHEBI:57309"/>
        <dbReference type="EC" id="4.1.1.37"/>
    </reaction>
</comment>
<evidence type="ECO:0000256" key="3">
    <source>
        <dbReference type="ARBA" id="ARBA00009935"/>
    </source>
</evidence>
<comment type="pathway">
    <text evidence="2 10 11">Porphyrin-containing compound metabolism; protoporphyrin-IX biosynthesis; coproporphyrinogen-III from 5-aminolevulinate: step 4/4.</text>
</comment>
<evidence type="ECO:0000256" key="12">
    <source>
        <dbReference type="RuleBase" id="RU004169"/>
    </source>
</evidence>
<dbReference type="EMBL" id="JAHVHU010000003">
    <property type="protein sequence ID" value="MBY5957017.1"/>
    <property type="molecule type" value="Genomic_DNA"/>
</dbReference>
<dbReference type="PROSITE" id="PS00907">
    <property type="entry name" value="UROD_2"/>
    <property type="match status" value="1"/>
</dbReference>
<dbReference type="GO" id="GO:0006782">
    <property type="term" value="P:protoporphyrinogen IX biosynthetic process"/>
    <property type="evidence" value="ECO:0007669"/>
    <property type="project" value="UniProtKB-UniRule"/>
</dbReference>
<evidence type="ECO:0000256" key="1">
    <source>
        <dbReference type="ARBA" id="ARBA00004514"/>
    </source>
</evidence>
<keyword evidence="16" id="KW-1185">Reference proteome</keyword>
<dbReference type="EC" id="4.1.1.37" evidence="5 10"/>
<feature type="binding site" evidence="10">
    <location>
        <position position="317"/>
    </location>
    <ligand>
        <name>substrate</name>
    </ligand>
</feature>
<dbReference type="PROSITE" id="PS00906">
    <property type="entry name" value="UROD_1"/>
    <property type="match status" value="1"/>
</dbReference>
<keyword evidence="6 10" id="KW-0963">Cytoplasm</keyword>
<dbReference type="PANTHER" id="PTHR21091">
    <property type="entry name" value="METHYLTETRAHYDROFOLATE:HOMOCYSTEINE METHYLTRANSFERASE RELATED"/>
    <property type="match status" value="1"/>
</dbReference>
<dbReference type="CDD" id="cd00717">
    <property type="entry name" value="URO-D"/>
    <property type="match status" value="1"/>
</dbReference>
<proteinExistence type="inferred from homology"/>
<accession>A0A953HWF2</accession>
<sequence>MNRLLLDVLDGQQTERPPVWLMRQAGRILPQYRAVRAGLSSFKELVKNTDKAAEVTIQPVDELGVDAAIVFSDILVIPEAMGLDYELVKNTGPVFSRVIENEKDIDQMGEGDAAAEKIDYVYDVIQEINKRLENRVPLIGFCGAPWTLFCYMLEGHGSKTFSKARRFLYQHPEQSKRLLDKITSVTIAYLTRQIQSGVDVVQIFDSWAGVLGHEKYNEFGLTYIRRILEGLPEGTRSIVFSKGAYSSLDQLIDLPCTALSFDWMRTAKELTQKIGHKKVIQGNLDPCVLYGAPEVIEAETKQILSAFDRGHIMNLGHGVYPDTPLEGVRHFVNTVKSYRYDSI</sequence>
<evidence type="ECO:0000256" key="11">
    <source>
        <dbReference type="RuleBase" id="RU000554"/>
    </source>
</evidence>
<evidence type="ECO:0000313" key="16">
    <source>
        <dbReference type="Proteomes" id="UP000753961"/>
    </source>
</evidence>
<reference evidence="15" key="1">
    <citation type="submission" date="2021-06" db="EMBL/GenBank/DDBJ databases">
        <title>44 bacteria genomes isolated from Dapeng, Shenzhen.</title>
        <authorList>
            <person name="Zheng W."/>
            <person name="Yu S."/>
            <person name="Huang Y."/>
        </authorList>
    </citation>
    <scope>NUCLEOTIDE SEQUENCE</scope>
    <source>
        <strain evidence="15">DP5N28-2</strain>
    </source>
</reference>
<feature type="binding site" evidence="10">
    <location>
        <position position="151"/>
    </location>
    <ligand>
        <name>substrate</name>
    </ligand>
</feature>
<dbReference type="AlphaFoldDB" id="A0A953HWF2"/>
<organism evidence="15 16">
    <name type="scientific">Membranihabitans marinus</name>
    <dbReference type="NCBI Taxonomy" id="1227546"/>
    <lineage>
        <taxon>Bacteria</taxon>
        <taxon>Pseudomonadati</taxon>
        <taxon>Bacteroidota</taxon>
        <taxon>Saprospiria</taxon>
        <taxon>Saprospirales</taxon>
        <taxon>Saprospiraceae</taxon>
        <taxon>Membranihabitans</taxon>
    </lineage>
</organism>
<feature type="binding site" evidence="10">
    <location>
        <begin position="23"/>
        <end position="27"/>
    </location>
    <ligand>
        <name>substrate</name>
    </ligand>
</feature>
<evidence type="ECO:0000256" key="2">
    <source>
        <dbReference type="ARBA" id="ARBA00004804"/>
    </source>
</evidence>
<dbReference type="Pfam" id="PF01208">
    <property type="entry name" value="URO-D"/>
    <property type="match status" value="1"/>
</dbReference>
<evidence type="ECO:0000256" key="10">
    <source>
        <dbReference type="HAMAP-Rule" id="MF_00218"/>
    </source>
</evidence>
<dbReference type="InterPro" id="IPR038071">
    <property type="entry name" value="UROD/MetE-like_sf"/>
</dbReference>
<protein>
    <recommendedName>
        <fullName evidence="5 10">Uroporphyrinogen decarboxylase</fullName>
        <shortName evidence="10">UPD</shortName>
        <shortName evidence="10">URO-D</shortName>
        <ecNumber evidence="5 10">4.1.1.37</ecNumber>
    </recommendedName>
</protein>
<dbReference type="InterPro" id="IPR006361">
    <property type="entry name" value="Uroporphyrinogen_deCO2ase_HemE"/>
</dbReference>
<feature type="binding site" evidence="10">
    <location>
        <position position="206"/>
    </location>
    <ligand>
        <name>substrate</name>
    </ligand>
</feature>
<feature type="binding site" evidence="10">
    <location>
        <position position="73"/>
    </location>
    <ligand>
        <name>substrate</name>
    </ligand>
</feature>
<evidence type="ECO:0000256" key="5">
    <source>
        <dbReference type="ARBA" id="ARBA00012288"/>
    </source>
</evidence>
<gene>
    <name evidence="10 15" type="primary">hemE</name>
    <name evidence="15" type="ORF">KUV50_02645</name>
</gene>
<evidence type="ECO:0000256" key="6">
    <source>
        <dbReference type="ARBA" id="ARBA00022490"/>
    </source>
</evidence>
<dbReference type="SUPFAM" id="SSF51726">
    <property type="entry name" value="UROD/MetE-like"/>
    <property type="match status" value="1"/>
</dbReference>
<evidence type="ECO:0000256" key="8">
    <source>
        <dbReference type="ARBA" id="ARBA00023239"/>
    </source>
</evidence>
<evidence type="ECO:0000256" key="4">
    <source>
        <dbReference type="ARBA" id="ARBA00011738"/>
    </source>
</evidence>
<evidence type="ECO:0000259" key="13">
    <source>
        <dbReference type="PROSITE" id="PS00906"/>
    </source>
</evidence>